<sequence>MTQIEYEWLDAQQAREELPALCRVLKGCVAQGASVGFVDCDPQTFTRFWQDVVLSLACGDKALLVARLADRIVATVMVVLAMPPNGAHRAEVIKLLVHPDARRRGIARELMLRAEERAKQAGRTLLVLDTRSGDVAEPLYRSLGWQVAGEIPFYACSTEGVLDATTLMYKTL</sequence>
<dbReference type="Gene3D" id="3.40.630.30">
    <property type="match status" value="1"/>
</dbReference>
<dbReference type="RefSeq" id="WP_105593537.1">
    <property type="nucleotide sequence ID" value="NZ_PDET01000009.1"/>
</dbReference>
<dbReference type="InterPro" id="IPR050832">
    <property type="entry name" value="Bact_Acetyltransf"/>
</dbReference>
<dbReference type="EMBL" id="PDET01000009">
    <property type="protein sequence ID" value="PRD14817.1"/>
    <property type="molecule type" value="Genomic_DNA"/>
</dbReference>
<keyword evidence="1 4" id="KW-0808">Transferase</keyword>
<evidence type="ECO:0000259" key="3">
    <source>
        <dbReference type="PROSITE" id="PS51186"/>
    </source>
</evidence>
<dbReference type="SUPFAM" id="SSF55729">
    <property type="entry name" value="Acyl-CoA N-acyltransferases (Nat)"/>
    <property type="match status" value="1"/>
</dbReference>
<evidence type="ECO:0000313" key="5">
    <source>
        <dbReference type="Proteomes" id="UP000239181"/>
    </source>
</evidence>
<protein>
    <submittedName>
        <fullName evidence="4">GNAT family N-acetyltransferase</fullName>
    </submittedName>
</protein>
<feature type="domain" description="N-acetyltransferase" evidence="3">
    <location>
        <begin position="9"/>
        <end position="172"/>
    </location>
</feature>
<dbReference type="Pfam" id="PF00583">
    <property type="entry name" value="Acetyltransf_1"/>
    <property type="match status" value="1"/>
</dbReference>
<dbReference type="AlphaFoldDB" id="A0A2S9IAJ4"/>
<dbReference type="PANTHER" id="PTHR43877:SF1">
    <property type="entry name" value="ACETYLTRANSFERASE"/>
    <property type="match status" value="1"/>
</dbReference>
<dbReference type="OrthoDB" id="3389160at2"/>
<dbReference type="PROSITE" id="PS51186">
    <property type="entry name" value="GNAT"/>
    <property type="match status" value="1"/>
</dbReference>
<proteinExistence type="predicted"/>
<organism evidence="4 5">
    <name type="scientific">Pantoea coffeiphila</name>
    <dbReference type="NCBI Taxonomy" id="1465635"/>
    <lineage>
        <taxon>Bacteria</taxon>
        <taxon>Pseudomonadati</taxon>
        <taxon>Pseudomonadota</taxon>
        <taxon>Gammaproteobacteria</taxon>
        <taxon>Enterobacterales</taxon>
        <taxon>Erwiniaceae</taxon>
        <taxon>Pantoea</taxon>
    </lineage>
</organism>
<dbReference type="GO" id="GO:0016747">
    <property type="term" value="F:acyltransferase activity, transferring groups other than amino-acyl groups"/>
    <property type="evidence" value="ECO:0007669"/>
    <property type="project" value="InterPro"/>
</dbReference>
<dbReference type="PANTHER" id="PTHR43877">
    <property type="entry name" value="AMINOALKYLPHOSPHONATE N-ACETYLTRANSFERASE-RELATED-RELATED"/>
    <property type="match status" value="1"/>
</dbReference>
<keyword evidence="5" id="KW-1185">Reference proteome</keyword>
<reference evidence="4 5" key="1">
    <citation type="submission" date="2017-10" db="EMBL/GenBank/DDBJ databases">
        <title>Draft genome of two endophytic bacteria isolated from 'guarana' Paullinia cupana (Mart.) Ducke.</title>
        <authorList>
            <person name="Siqueira K.A."/>
            <person name="Liotti R.G."/>
            <person name="Mendes T.A."/>
            <person name="Soares M.A."/>
        </authorList>
    </citation>
    <scope>NUCLEOTIDE SEQUENCE [LARGE SCALE GENOMIC DNA]</scope>
    <source>
        <strain evidence="4 5">342</strain>
    </source>
</reference>
<accession>A0A2S9IAJ4</accession>
<name>A0A2S9IAJ4_9GAMM</name>
<keyword evidence="2" id="KW-0012">Acyltransferase</keyword>
<dbReference type="InterPro" id="IPR000182">
    <property type="entry name" value="GNAT_dom"/>
</dbReference>
<comment type="caution">
    <text evidence="4">The sequence shown here is derived from an EMBL/GenBank/DDBJ whole genome shotgun (WGS) entry which is preliminary data.</text>
</comment>
<evidence type="ECO:0000313" key="4">
    <source>
        <dbReference type="EMBL" id="PRD14817.1"/>
    </source>
</evidence>
<gene>
    <name evidence="4" type="ORF">CQW29_15035</name>
</gene>
<evidence type="ECO:0000256" key="2">
    <source>
        <dbReference type="ARBA" id="ARBA00023315"/>
    </source>
</evidence>
<dbReference type="Proteomes" id="UP000239181">
    <property type="component" value="Unassembled WGS sequence"/>
</dbReference>
<evidence type="ECO:0000256" key="1">
    <source>
        <dbReference type="ARBA" id="ARBA00022679"/>
    </source>
</evidence>
<dbReference type="InterPro" id="IPR016181">
    <property type="entry name" value="Acyl_CoA_acyltransferase"/>
</dbReference>
<dbReference type="CDD" id="cd04301">
    <property type="entry name" value="NAT_SF"/>
    <property type="match status" value="1"/>
</dbReference>